<organism evidence="1 2">
    <name type="scientific">Caballeronia udeis</name>
    <dbReference type="NCBI Taxonomy" id="1232866"/>
    <lineage>
        <taxon>Bacteria</taxon>
        <taxon>Pseudomonadati</taxon>
        <taxon>Pseudomonadota</taxon>
        <taxon>Betaproteobacteria</taxon>
        <taxon>Burkholderiales</taxon>
        <taxon>Burkholderiaceae</taxon>
        <taxon>Caballeronia</taxon>
    </lineage>
</organism>
<sequence>MADYKGNTDLPGQKRLRVLGTDRFPSAIQAGNAAPKVPLRLCSLSCRCLIDCVESATPASQKEAAPVFPARSHLIRLASVPSDTLFQRQEHFQIRNLKCIHKSFSVRILIAACAPVSERLPC</sequence>
<dbReference type="EMBL" id="JBIYDN010000013">
    <property type="protein sequence ID" value="MFK4444268.1"/>
    <property type="molecule type" value="Genomic_DNA"/>
</dbReference>
<name>A0ABW8MKR1_9BURK</name>
<dbReference type="Proteomes" id="UP001620514">
    <property type="component" value="Unassembled WGS sequence"/>
</dbReference>
<protein>
    <submittedName>
        <fullName evidence="1">Uncharacterized protein</fullName>
    </submittedName>
</protein>
<proteinExistence type="predicted"/>
<keyword evidence="2" id="KW-1185">Reference proteome</keyword>
<reference evidence="1 2" key="1">
    <citation type="submission" date="2024-11" db="EMBL/GenBank/DDBJ databases">
        <title>Using genomics to understand microbial adaptation to soil warming.</title>
        <authorList>
            <person name="Deangelis K.M. PhD."/>
        </authorList>
    </citation>
    <scope>NUCLEOTIDE SEQUENCE [LARGE SCALE GENOMIC DNA]</scope>
    <source>
        <strain evidence="1 2">GAS97</strain>
    </source>
</reference>
<evidence type="ECO:0000313" key="1">
    <source>
        <dbReference type="EMBL" id="MFK4444268.1"/>
    </source>
</evidence>
<accession>A0ABW8MKR1</accession>
<evidence type="ECO:0000313" key="2">
    <source>
        <dbReference type="Proteomes" id="UP001620514"/>
    </source>
</evidence>
<gene>
    <name evidence="1" type="ORF">ABH943_004290</name>
</gene>
<comment type="caution">
    <text evidence="1">The sequence shown here is derived from an EMBL/GenBank/DDBJ whole genome shotgun (WGS) entry which is preliminary data.</text>
</comment>